<dbReference type="Gene3D" id="3.40.50.720">
    <property type="entry name" value="NAD(P)-binding Rossmann-like Domain"/>
    <property type="match status" value="1"/>
</dbReference>
<evidence type="ECO:0000313" key="4">
    <source>
        <dbReference type="Proteomes" id="UP000248889"/>
    </source>
</evidence>
<dbReference type="Pfam" id="PF01370">
    <property type="entry name" value="Epimerase"/>
    <property type="match status" value="1"/>
</dbReference>
<name>A0A2X0IHE4_9ACTN</name>
<dbReference type="InterPro" id="IPR036291">
    <property type="entry name" value="NAD(P)-bd_dom_sf"/>
</dbReference>
<accession>A0A2X0IHE4</accession>
<protein>
    <submittedName>
        <fullName evidence="3">NAD(P)-dependent oxidoreductase</fullName>
    </submittedName>
</protein>
<gene>
    <name evidence="3" type="ORF">DN069_24440</name>
</gene>
<keyword evidence="4" id="KW-1185">Reference proteome</keyword>
<comment type="caution">
    <text evidence="3">The sequence shown here is derived from an EMBL/GenBank/DDBJ whole genome shotgun (WGS) entry which is preliminary data.</text>
</comment>
<reference evidence="3 4" key="1">
    <citation type="submission" date="2018-06" db="EMBL/GenBank/DDBJ databases">
        <title>Streptacidiphilus pinicola sp. nov., isolated from pine grove soil.</title>
        <authorList>
            <person name="Roh S.G."/>
            <person name="Park S."/>
            <person name="Kim M.-K."/>
            <person name="Yun B.-R."/>
            <person name="Park J."/>
            <person name="Kim M.J."/>
            <person name="Kim Y.S."/>
            <person name="Kim S.B."/>
        </authorList>
    </citation>
    <scope>NUCLEOTIDE SEQUENCE [LARGE SCALE GENOMIC DNA]</scope>
    <source>
        <strain evidence="3 4">MMS16-CNU450</strain>
    </source>
</reference>
<dbReference type="PANTHER" id="PTHR43245">
    <property type="entry name" value="BIFUNCTIONAL POLYMYXIN RESISTANCE PROTEIN ARNA"/>
    <property type="match status" value="1"/>
</dbReference>
<evidence type="ECO:0000313" key="3">
    <source>
        <dbReference type="EMBL" id="RAG83023.1"/>
    </source>
</evidence>
<dbReference type="InterPro" id="IPR050177">
    <property type="entry name" value="Lipid_A_modif_metabolic_enz"/>
</dbReference>
<dbReference type="InterPro" id="IPR001509">
    <property type="entry name" value="Epimerase_deHydtase"/>
</dbReference>
<feature type="domain" description="NAD-dependent epimerase/dehydratase" evidence="2">
    <location>
        <begin position="5"/>
        <end position="212"/>
    </location>
</feature>
<sequence>MSSRILLTGGSGFVGSHVLGLLQAGGDRVRVLRHRRGLPGAARTGLLEVVTGDLRDAGSLHGVCDGVGTVLHLAVQIGGAPETCRQVNELGTAALLAEARRAGVRRFVALSTTAVYRDGVHRGAGENLLPLDPHSATSRTRLAAERRVVAADGIVLRPHLVYGTGDRWVIPALVELLSHVPRWVGGGRARVSVIAVEDLARHLVALARTPWDPTPGGEIYHACEPEPVRIRYLARLVAAELGLALPAGEITAADALALLPDDEAELWQRRLSLLGVDHWYDGRRLWQRTGVPPSPATAERFNRHAAWYRGQLGCSGAVPQRAGPAVQPPLEGRLGSAA</sequence>
<dbReference type="Proteomes" id="UP000248889">
    <property type="component" value="Unassembled WGS sequence"/>
</dbReference>
<evidence type="ECO:0000256" key="1">
    <source>
        <dbReference type="SAM" id="MobiDB-lite"/>
    </source>
</evidence>
<dbReference type="OrthoDB" id="3174087at2"/>
<dbReference type="AlphaFoldDB" id="A0A2X0IHE4"/>
<dbReference type="RefSeq" id="WP_111504299.1">
    <property type="nucleotide sequence ID" value="NZ_QKYN01000097.1"/>
</dbReference>
<dbReference type="EMBL" id="QKYN01000097">
    <property type="protein sequence ID" value="RAG83023.1"/>
    <property type="molecule type" value="Genomic_DNA"/>
</dbReference>
<dbReference type="SUPFAM" id="SSF51735">
    <property type="entry name" value="NAD(P)-binding Rossmann-fold domains"/>
    <property type="match status" value="1"/>
</dbReference>
<feature type="region of interest" description="Disordered" evidence="1">
    <location>
        <begin position="318"/>
        <end position="338"/>
    </location>
</feature>
<organism evidence="3 4">
    <name type="scientific">Streptacidiphilus pinicola</name>
    <dbReference type="NCBI Taxonomy" id="2219663"/>
    <lineage>
        <taxon>Bacteria</taxon>
        <taxon>Bacillati</taxon>
        <taxon>Actinomycetota</taxon>
        <taxon>Actinomycetes</taxon>
        <taxon>Kitasatosporales</taxon>
        <taxon>Streptomycetaceae</taxon>
        <taxon>Streptacidiphilus</taxon>
    </lineage>
</organism>
<proteinExistence type="predicted"/>
<evidence type="ECO:0000259" key="2">
    <source>
        <dbReference type="Pfam" id="PF01370"/>
    </source>
</evidence>